<evidence type="ECO:0000313" key="2">
    <source>
        <dbReference type="Proteomes" id="UP001054945"/>
    </source>
</evidence>
<evidence type="ECO:0000313" key="1">
    <source>
        <dbReference type="EMBL" id="GIX82893.1"/>
    </source>
</evidence>
<comment type="caution">
    <text evidence="1">The sequence shown here is derived from an EMBL/GenBank/DDBJ whole genome shotgun (WGS) entry which is preliminary data.</text>
</comment>
<dbReference type="AlphaFoldDB" id="A0AAV4NGB2"/>
<dbReference type="EMBL" id="BPLR01003271">
    <property type="protein sequence ID" value="GIX82893.1"/>
    <property type="molecule type" value="Genomic_DNA"/>
</dbReference>
<accession>A0AAV4NGB2</accession>
<gene>
    <name evidence="1" type="ORF">CEXT_762251</name>
</gene>
<keyword evidence="2" id="KW-1185">Reference proteome</keyword>
<organism evidence="1 2">
    <name type="scientific">Caerostris extrusa</name>
    <name type="common">Bark spider</name>
    <name type="synonym">Caerostris bankana</name>
    <dbReference type="NCBI Taxonomy" id="172846"/>
    <lineage>
        <taxon>Eukaryota</taxon>
        <taxon>Metazoa</taxon>
        <taxon>Ecdysozoa</taxon>
        <taxon>Arthropoda</taxon>
        <taxon>Chelicerata</taxon>
        <taxon>Arachnida</taxon>
        <taxon>Araneae</taxon>
        <taxon>Araneomorphae</taxon>
        <taxon>Entelegynae</taxon>
        <taxon>Araneoidea</taxon>
        <taxon>Araneidae</taxon>
        <taxon>Caerostris</taxon>
    </lineage>
</organism>
<reference evidence="1 2" key="1">
    <citation type="submission" date="2021-06" db="EMBL/GenBank/DDBJ databases">
        <title>Caerostris extrusa draft genome.</title>
        <authorList>
            <person name="Kono N."/>
            <person name="Arakawa K."/>
        </authorList>
    </citation>
    <scope>NUCLEOTIDE SEQUENCE [LARGE SCALE GENOMIC DNA]</scope>
</reference>
<protein>
    <submittedName>
        <fullName evidence="1">Uncharacterized protein</fullName>
    </submittedName>
</protein>
<dbReference type="Proteomes" id="UP001054945">
    <property type="component" value="Unassembled WGS sequence"/>
</dbReference>
<sequence>MALHIHGHESSRCFLNVNFPPLPDPFGGSGELPRRLANVNFNYSGGSIFEGPLHIAIRNNRGGKVCCPAHRGPHFAPIHHSQRERLAHVPCLWRSRALGYVRLDMMTFSTSGCSGQKCMGRKRTMAV</sequence>
<proteinExistence type="predicted"/>
<name>A0AAV4NGB2_CAEEX</name>